<evidence type="ECO:0000313" key="2">
    <source>
        <dbReference type="EMBL" id="KAK7257213.1"/>
    </source>
</evidence>
<dbReference type="Pfam" id="PF13966">
    <property type="entry name" value="zf-RVT"/>
    <property type="match status" value="1"/>
</dbReference>
<sequence length="237" mass="26970">MWQNVVHAVSWLIGDGSKVRFWKDTFIPNLGPLELYATCEIPADLYNATAASFSLNGSWNWDFIRPFLDPPTCYSIAAVPAPLTNGDPDKPVWSCNSDGTFSISSAYSLLDGPSLDDFMDPLIPKLIWNWNGPERMKLFLWKVLHGRLLTNDERCRRGMIDDPLCPRCKAAPETLTHVLRDCEIVNDFWSPMIDDDNWVPFFSLGGLPWLLFNLSLPNMHPHLGDWRTVFIIAAWSI</sequence>
<evidence type="ECO:0000313" key="3">
    <source>
        <dbReference type="Proteomes" id="UP001372338"/>
    </source>
</evidence>
<dbReference type="AlphaFoldDB" id="A0AAN9HV09"/>
<gene>
    <name evidence="2" type="ORF">RIF29_31017</name>
</gene>
<dbReference type="EMBL" id="JAYWIO010000006">
    <property type="protein sequence ID" value="KAK7257213.1"/>
    <property type="molecule type" value="Genomic_DNA"/>
</dbReference>
<keyword evidence="3" id="KW-1185">Reference proteome</keyword>
<feature type="domain" description="Reverse transcriptase zinc-binding" evidence="1">
    <location>
        <begin position="101"/>
        <end position="189"/>
    </location>
</feature>
<dbReference type="InterPro" id="IPR026960">
    <property type="entry name" value="RVT-Znf"/>
</dbReference>
<protein>
    <recommendedName>
        <fullName evidence="1">Reverse transcriptase zinc-binding domain-containing protein</fullName>
    </recommendedName>
</protein>
<dbReference type="PANTHER" id="PTHR36617:SF15">
    <property type="entry name" value="REVERSE TRANSCRIPTASE ZINC-BINDING DOMAIN-CONTAINING PROTEIN"/>
    <property type="match status" value="1"/>
</dbReference>
<organism evidence="2 3">
    <name type="scientific">Crotalaria pallida</name>
    <name type="common">Smooth rattlebox</name>
    <name type="synonym">Crotalaria striata</name>
    <dbReference type="NCBI Taxonomy" id="3830"/>
    <lineage>
        <taxon>Eukaryota</taxon>
        <taxon>Viridiplantae</taxon>
        <taxon>Streptophyta</taxon>
        <taxon>Embryophyta</taxon>
        <taxon>Tracheophyta</taxon>
        <taxon>Spermatophyta</taxon>
        <taxon>Magnoliopsida</taxon>
        <taxon>eudicotyledons</taxon>
        <taxon>Gunneridae</taxon>
        <taxon>Pentapetalae</taxon>
        <taxon>rosids</taxon>
        <taxon>fabids</taxon>
        <taxon>Fabales</taxon>
        <taxon>Fabaceae</taxon>
        <taxon>Papilionoideae</taxon>
        <taxon>50 kb inversion clade</taxon>
        <taxon>genistoids sensu lato</taxon>
        <taxon>core genistoids</taxon>
        <taxon>Crotalarieae</taxon>
        <taxon>Crotalaria</taxon>
    </lineage>
</organism>
<name>A0AAN9HV09_CROPI</name>
<proteinExistence type="predicted"/>
<evidence type="ECO:0000259" key="1">
    <source>
        <dbReference type="Pfam" id="PF13966"/>
    </source>
</evidence>
<dbReference type="Proteomes" id="UP001372338">
    <property type="component" value="Unassembled WGS sequence"/>
</dbReference>
<reference evidence="2 3" key="1">
    <citation type="submission" date="2024-01" db="EMBL/GenBank/DDBJ databases">
        <title>The genomes of 5 underutilized Papilionoideae crops provide insights into root nodulation and disease resistanc.</title>
        <authorList>
            <person name="Yuan L."/>
        </authorList>
    </citation>
    <scope>NUCLEOTIDE SEQUENCE [LARGE SCALE GENOMIC DNA]</scope>
    <source>
        <strain evidence="2">ZHUSHIDOU_FW_LH</strain>
        <tissue evidence="2">Leaf</tissue>
    </source>
</reference>
<accession>A0AAN9HV09</accession>
<comment type="caution">
    <text evidence="2">The sequence shown here is derived from an EMBL/GenBank/DDBJ whole genome shotgun (WGS) entry which is preliminary data.</text>
</comment>
<dbReference type="PANTHER" id="PTHR36617">
    <property type="entry name" value="PROTEIN, PUTATIVE-RELATED"/>
    <property type="match status" value="1"/>
</dbReference>